<evidence type="ECO:0000313" key="3">
    <source>
        <dbReference type="Proteomes" id="UP000789508"/>
    </source>
</evidence>
<reference evidence="2" key="1">
    <citation type="submission" date="2021-06" db="EMBL/GenBank/DDBJ databases">
        <authorList>
            <person name="Kallberg Y."/>
            <person name="Tangrot J."/>
            <person name="Rosling A."/>
        </authorList>
    </citation>
    <scope>NUCLEOTIDE SEQUENCE</scope>
    <source>
        <strain evidence="2">FL130A</strain>
    </source>
</reference>
<dbReference type="AlphaFoldDB" id="A0A9N9BIS2"/>
<evidence type="ECO:0000256" key="1">
    <source>
        <dbReference type="SAM" id="Phobius"/>
    </source>
</evidence>
<feature type="transmembrane region" description="Helical" evidence="1">
    <location>
        <begin position="43"/>
        <end position="67"/>
    </location>
</feature>
<comment type="caution">
    <text evidence="2">The sequence shown here is derived from an EMBL/GenBank/DDBJ whole genome shotgun (WGS) entry which is preliminary data.</text>
</comment>
<name>A0A9N9BIS2_9GLOM</name>
<evidence type="ECO:0000313" key="2">
    <source>
        <dbReference type="EMBL" id="CAG8570175.1"/>
    </source>
</evidence>
<sequence>MLTKCCLCIDLKNGTRTLALLGAIQNFFQILRVVFLTKEKFNVGYFILTVYLLANFALCTIGFIGTLKNKLNYVKIFAYYYWIYFFLELLFSIVYSAAVLQLERDLCQKLPTEDREECMRSYIGSIWATVFAFGIVSLIQLHFCLAVWAYYQNLRSEYDSVDTHDSERVIPPATYDSTPARTYGSTTGSSG</sequence>
<dbReference type="Proteomes" id="UP000789508">
    <property type="component" value="Unassembled WGS sequence"/>
</dbReference>
<keyword evidence="1" id="KW-1133">Transmembrane helix</keyword>
<accession>A0A9N9BIS2</accession>
<keyword evidence="1" id="KW-0472">Membrane</keyword>
<keyword evidence="1" id="KW-0812">Transmembrane</keyword>
<feature type="transmembrane region" description="Helical" evidence="1">
    <location>
        <begin position="79"/>
        <end position="102"/>
    </location>
</feature>
<proteinExistence type="predicted"/>
<gene>
    <name evidence="2" type="ORF">ALEPTO_LOCUS6773</name>
</gene>
<feature type="transmembrane region" description="Helical" evidence="1">
    <location>
        <begin position="18"/>
        <end position="37"/>
    </location>
</feature>
<protein>
    <submittedName>
        <fullName evidence="2">3764_t:CDS:1</fullName>
    </submittedName>
</protein>
<dbReference type="OrthoDB" id="2355659at2759"/>
<organism evidence="2 3">
    <name type="scientific">Ambispora leptoticha</name>
    <dbReference type="NCBI Taxonomy" id="144679"/>
    <lineage>
        <taxon>Eukaryota</taxon>
        <taxon>Fungi</taxon>
        <taxon>Fungi incertae sedis</taxon>
        <taxon>Mucoromycota</taxon>
        <taxon>Glomeromycotina</taxon>
        <taxon>Glomeromycetes</taxon>
        <taxon>Archaeosporales</taxon>
        <taxon>Ambisporaceae</taxon>
        <taxon>Ambispora</taxon>
    </lineage>
</organism>
<keyword evidence="3" id="KW-1185">Reference proteome</keyword>
<feature type="transmembrane region" description="Helical" evidence="1">
    <location>
        <begin position="122"/>
        <end position="151"/>
    </location>
</feature>
<dbReference type="EMBL" id="CAJVPS010002513">
    <property type="protein sequence ID" value="CAG8570175.1"/>
    <property type="molecule type" value="Genomic_DNA"/>
</dbReference>